<dbReference type="Gene3D" id="3.40.640.10">
    <property type="entry name" value="Type I PLP-dependent aspartate aminotransferase-like (Major domain)"/>
    <property type="match status" value="1"/>
</dbReference>
<dbReference type="Gene3D" id="3.90.1150.10">
    <property type="entry name" value="Aspartate Aminotransferase, domain 1"/>
    <property type="match status" value="1"/>
</dbReference>
<evidence type="ECO:0000256" key="4">
    <source>
        <dbReference type="PIRSR" id="PIRSR000390-2"/>
    </source>
</evidence>
<dbReference type="GO" id="GO:0008483">
    <property type="term" value="F:transaminase activity"/>
    <property type="evidence" value="ECO:0007669"/>
    <property type="project" value="TreeGrafter"/>
</dbReference>
<dbReference type="AlphaFoldDB" id="A0A3M4W916"/>
<comment type="caution">
    <text evidence="6">The sequence shown here is derived from an EMBL/GenBank/DDBJ whole genome shotgun (WGS) entry which is preliminary data.</text>
</comment>
<comment type="similarity">
    <text evidence="2 5">Belongs to the DegT/DnrJ/EryC1 family.</text>
</comment>
<dbReference type="PIRSF" id="PIRSF000390">
    <property type="entry name" value="PLP_StrS"/>
    <property type="match status" value="1"/>
</dbReference>
<organism evidence="6 7">
    <name type="scientific">Pseudomonas cichorii</name>
    <dbReference type="NCBI Taxonomy" id="36746"/>
    <lineage>
        <taxon>Bacteria</taxon>
        <taxon>Pseudomonadati</taxon>
        <taxon>Pseudomonadota</taxon>
        <taxon>Gammaproteobacteria</taxon>
        <taxon>Pseudomonadales</taxon>
        <taxon>Pseudomonadaceae</taxon>
        <taxon>Pseudomonas</taxon>
    </lineage>
</organism>
<protein>
    <submittedName>
        <fullName evidence="6">Putative PLP-dependent enzyme involved in cell wall bioproteinsi</fullName>
    </submittedName>
</protein>
<feature type="active site" description="Proton acceptor" evidence="3">
    <location>
        <position position="197"/>
    </location>
</feature>
<evidence type="ECO:0000256" key="5">
    <source>
        <dbReference type="RuleBase" id="RU004508"/>
    </source>
</evidence>
<reference evidence="6 7" key="1">
    <citation type="submission" date="2018-08" db="EMBL/GenBank/DDBJ databases">
        <title>Recombination of ecologically and evolutionarily significant loci maintains genetic cohesion in the Pseudomonas syringae species complex.</title>
        <authorList>
            <person name="Dillon M."/>
            <person name="Thakur S."/>
            <person name="Almeida R.N.D."/>
            <person name="Weir B.S."/>
            <person name="Guttman D.S."/>
        </authorList>
    </citation>
    <scope>NUCLEOTIDE SEQUENCE [LARGE SCALE GENOMIC DNA]</scope>
    <source>
        <strain evidence="6 7">ICMP 6917</strain>
    </source>
</reference>
<dbReference type="InterPro" id="IPR000653">
    <property type="entry name" value="DegT/StrS_aminotransferase"/>
</dbReference>
<accession>A0A3M4W916</accession>
<gene>
    <name evidence="6" type="ORF">ALP84_02640</name>
</gene>
<dbReference type="InterPro" id="IPR015424">
    <property type="entry name" value="PyrdxlP-dep_Trfase"/>
</dbReference>
<dbReference type="EMBL" id="RBRY01000041">
    <property type="protein sequence ID" value="RMR60641.1"/>
    <property type="molecule type" value="Genomic_DNA"/>
</dbReference>
<dbReference type="SUPFAM" id="SSF53383">
    <property type="entry name" value="PLP-dependent transferases"/>
    <property type="match status" value="1"/>
</dbReference>
<dbReference type="GO" id="GO:0030170">
    <property type="term" value="F:pyridoxal phosphate binding"/>
    <property type="evidence" value="ECO:0007669"/>
    <property type="project" value="TreeGrafter"/>
</dbReference>
<dbReference type="InterPro" id="IPR015422">
    <property type="entry name" value="PyrdxlP-dep_Trfase_small"/>
</dbReference>
<dbReference type="InterPro" id="IPR015421">
    <property type="entry name" value="PyrdxlP-dep_Trfase_major"/>
</dbReference>
<dbReference type="GO" id="GO:0000271">
    <property type="term" value="P:polysaccharide biosynthetic process"/>
    <property type="evidence" value="ECO:0007669"/>
    <property type="project" value="TreeGrafter"/>
</dbReference>
<evidence type="ECO:0000313" key="6">
    <source>
        <dbReference type="EMBL" id="RMR60641.1"/>
    </source>
</evidence>
<name>A0A3M4W916_PSECI</name>
<sequence>MKMSANLSSTANAHAPVSVSDKYRPVYADDLLTMKLTLERPLSGTSDVVGEYESKLAEWFEAQHAIAVSSGGAALSVAIYASGVGPGDDVLLTPSCPLCTIYPIIAAGANPIFVDTRAHGFGADPASIKARITPNTKAIIDIPMWGYPSEVDELRLLTHELGIKLILDLAHSHGTTLQGRPLSQFGDLSCFSTHERKPLATGEGGFILTDDDALAKRCRDYSRFGNLNGKDFGLNYKLAALPAALGGSRLASLAGQIEKRRENAAYFLSKLDHSKVREKKIIDGGQPNYYFLNLELHFADNRAFIDYLDDAGIPSDIKRYGCKALYEFPALAQYRNECPNAEALLAGMTTIPVHPDITQTELDYMAERINQYGAA</sequence>
<evidence type="ECO:0000256" key="1">
    <source>
        <dbReference type="ARBA" id="ARBA00022898"/>
    </source>
</evidence>
<proteinExistence type="inferred from homology"/>
<evidence type="ECO:0000256" key="2">
    <source>
        <dbReference type="ARBA" id="ARBA00037999"/>
    </source>
</evidence>
<keyword evidence="1 4" id="KW-0663">Pyridoxal phosphate</keyword>
<evidence type="ECO:0000256" key="3">
    <source>
        <dbReference type="PIRSR" id="PIRSR000390-1"/>
    </source>
</evidence>
<dbReference type="Proteomes" id="UP000278332">
    <property type="component" value="Unassembled WGS sequence"/>
</dbReference>
<feature type="modified residue" description="N6-(pyridoxal phosphate)lysine" evidence="4">
    <location>
        <position position="197"/>
    </location>
</feature>
<dbReference type="PANTHER" id="PTHR30244:SF34">
    <property type="entry name" value="DTDP-4-AMINO-4,6-DIDEOXYGALACTOSE TRANSAMINASE"/>
    <property type="match status" value="1"/>
</dbReference>
<dbReference type="PANTHER" id="PTHR30244">
    <property type="entry name" value="TRANSAMINASE"/>
    <property type="match status" value="1"/>
</dbReference>
<dbReference type="Pfam" id="PF01041">
    <property type="entry name" value="DegT_DnrJ_EryC1"/>
    <property type="match status" value="1"/>
</dbReference>
<evidence type="ECO:0000313" key="7">
    <source>
        <dbReference type="Proteomes" id="UP000278332"/>
    </source>
</evidence>